<evidence type="ECO:0000256" key="2">
    <source>
        <dbReference type="HAMAP-Rule" id="MF_01074"/>
    </source>
</evidence>
<dbReference type="EC" id="4.99.1.12" evidence="2"/>
<keyword evidence="1 2" id="KW-0533">Nickel</keyword>
<comment type="caution">
    <text evidence="3">The sequence shown here is derived from an EMBL/GenBank/DDBJ whole genome shotgun (WGS) entry which is preliminary data.</text>
</comment>
<dbReference type="Gene3D" id="3.10.20.300">
    <property type="entry name" value="mk0293 like domain"/>
    <property type="match status" value="1"/>
</dbReference>
<dbReference type="PANTHER" id="PTHR36566">
    <property type="entry name" value="NICKEL INSERTION PROTEIN-RELATED"/>
    <property type="match status" value="1"/>
</dbReference>
<proteinExistence type="inferred from homology"/>
<dbReference type="HAMAP" id="MF_01074">
    <property type="entry name" value="LarC"/>
    <property type="match status" value="1"/>
</dbReference>
<dbReference type="Proteomes" id="UP000094296">
    <property type="component" value="Unassembled WGS sequence"/>
</dbReference>
<keyword evidence="4" id="KW-1185">Reference proteome</keyword>
<keyword evidence="2" id="KW-0456">Lyase</keyword>
<dbReference type="Pfam" id="PF01969">
    <property type="entry name" value="Ni_insertion"/>
    <property type="match status" value="1"/>
</dbReference>
<accession>A0A1E5G3A9</accession>
<dbReference type="EMBL" id="MIJE01000011">
    <property type="protein sequence ID" value="OEF97565.1"/>
    <property type="molecule type" value="Genomic_DNA"/>
</dbReference>
<comment type="catalytic activity">
    <reaction evidence="2">
        <text>Ni(II)-pyridinium-3,5-bisthiocarboxylate mononucleotide = pyridinium-3,5-bisthiocarboxylate mononucleotide + Ni(2+)</text>
        <dbReference type="Rhea" id="RHEA:54784"/>
        <dbReference type="ChEBI" id="CHEBI:49786"/>
        <dbReference type="ChEBI" id="CHEBI:137372"/>
        <dbReference type="ChEBI" id="CHEBI:137373"/>
        <dbReference type="EC" id="4.99.1.12"/>
    </reaction>
</comment>
<reference evidence="3 4" key="1">
    <citation type="submission" date="2016-09" db="EMBL/GenBank/DDBJ databases">
        <title>Draft genome sequence for the type strain of Desulfuribacillus alkaliarsenatis AHT28, an obligately anaerobic, sulfidogenic bacterium isolated from Russian soda lake sediments.</title>
        <authorList>
            <person name="Abin C.A."/>
            <person name="Hollibaugh J.T."/>
        </authorList>
    </citation>
    <scope>NUCLEOTIDE SEQUENCE [LARGE SCALE GENOMIC DNA]</scope>
    <source>
        <strain evidence="3 4">AHT28</strain>
    </source>
</reference>
<dbReference type="GO" id="GO:0016829">
    <property type="term" value="F:lyase activity"/>
    <property type="evidence" value="ECO:0007669"/>
    <property type="project" value="UniProtKB-UniRule"/>
</dbReference>
<evidence type="ECO:0000313" key="3">
    <source>
        <dbReference type="EMBL" id="OEF97565.1"/>
    </source>
</evidence>
<comment type="similarity">
    <text evidence="2">Belongs to the LarC family.</text>
</comment>
<dbReference type="NCBIfam" id="TIGR00299">
    <property type="entry name" value="nickel pincer cofactor biosynthesis protein LarC"/>
    <property type="match status" value="1"/>
</dbReference>
<dbReference type="GO" id="GO:0051604">
    <property type="term" value="P:protein maturation"/>
    <property type="evidence" value="ECO:0007669"/>
    <property type="project" value="UniProtKB-UniRule"/>
</dbReference>
<evidence type="ECO:0000313" key="4">
    <source>
        <dbReference type="Proteomes" id="UP000094296"/>
    </source>
</evidence>
<dbReference type="AlphaFoldDB" id="A0A1E5G3A9"/>
<name>A0A1E5G3A9_9FIRM</name>
<evidence type="ECO:0000256" key="1">
    <source>
        <dbReference type="ARBA" id="ARBA00022596"/>
    </source>
</evidence>
<dbReference type="GO" id="GO:0016151">
    <property type="term" value="F:nickel cation binding"/>
    <property type="evidence" value="ECO:0007669"/>
    <property type="project" value="UniProtKB-UniRule"/>
</dbReference>
<gene>
    <name evidence="2" type="primary">larC</name>
    <name evidence="3" type="ORF">BHF68_03665</name>
</gene>
<dbReference type="InterPro" id="IPR002822">
    <property type="entry name" value="Ni_insertion"/>
</dbReference>
<protein>
    <recommendedName>
        <fullName evidence="2">Pyridinium-3,5-bisthiocarboxylic acid mononucleotide nickel insertion protein</fullName>
        <shortName evidence="2">P2TMN nickel insertion protein</shortName>
        <ecNumber evidence="2">4.99.1.12</ecNumber>
    </recommendedName>
    <alternativeName>
        <fullName evidence="2">Nickel-pincer cofactor biosynthesis protein LarC</fullName>
    </alternativeName>
</protein>
<organism evidence="3 4">
    <name type="scientific">Desulfuribacillus alkaliarsenatis</name>
    <dbReference type="NCBI Taxonomy" id="766136"/>
    <lineage>
        <taxon>Bacteria</taxon>
        <taxon>Bacillati</taxon>
        <taxon>Bacillota</taxon>
        <taxon>Desulfuribacillia</taxon>
        <taxon>Desulfuribacillales</taxon>
        <taxon>Desulfuribacillaceae</taxon>
        <taxon>Desulfuribacillus</taxon>
    </lineage>
</organism>
<dbReference type="PANTHER" id="PTHR36566:SF1">
    <property type="entry name" value="PYRIDINIUM-3,5-BISTHIOCARBOXYLIC ACID MONONUCLEOTIDE NICKEL INSERTION PROTEIN"/>
    <property type="match status" value="1"/>
</dbReference>
<comment type="function">
    <text evidence="2">Involved in the biosynthesis of a nickel-pincer cofactor ((SCS)Ni(II) pincer complex). Binds Ni(2+), and functions in nickel delivery to pyridinium-3,5-bisthiocarboxylic acid mononucleotide (P2TMN), to form the mature cofactor. Is thus probably required for the activation of nickel-pincer cofactor-dependent enzymes.</text>
</comment>
<dbReference type="Gene3D" id="3.30.70.1380">
    <property type="entry name" value="Transcriptional regulatory protein pf0864 domain like"/>
    <property type="match status" value="1"/>
</dbReference>
<dbReference type="STRING" id="766136.BHF68_03665"/>
<sequence length="404" mass="44504">MNKILYIDPISGISGDMFLAACVDLGVNPDTLKAKLQNLTLDSFQLNFNTVLKNGIRAISTDISIIERPMTTDADASSNGHVHRHLHHIQSIINSSSLSDNAKSIANKIFLIIAEAEAFIHNTTVEKVHFHEVGAMDSIIDIMGAAICIDELKVDTIICGHVPTGYGSVSCEHGVFPVPAPATLEILRDIPIKHKPIEAELTTPTGAAILKAITSAYSACIPDMKVTKIGYGAGNKDFAHPNVLRLLLGTIDTDYKHNNSLTNKKLVAIEATIDDMQPEFYQHIIDRMMAAGAKEAFFLPAIMKKDRTGTLLKALVDMDNLQQVKNIIFHETSTLGIRLWGVNREALERRYDKVIVRGHEISVKVGLLNNRVVNIAPEYEDCKRVALKTEAPIKLIYQEALKQI</sequence>